<dbReference type="EMBL" id="MHNW01000017">
    <property type="protein sequence ID" value="OGZ53464.1"/>
    <property type="molecule type" value="Genomic_DNA"/>
</dbReference>
<dbReference type="InterPro" id="IPR035901">
    <property type="entry name" value="GIY-YIG_endonuc_sf"/>
</dbReference>
<evidence type="ECO:0000313" key="3">
    <source>
        <dbReference type="EMBL" id="OGZ53464.1"/>
    </source>
</evidence>
<proteinExistence type="inferred from homology"/>
<evidence type="ECO:0000313" key="4">
    <source>
        <dbReference type="Proteomes" id="UP000179106"/>
    </source>
</evidence>
<accession>A0A1G2GTE1</accession>
<dbReference type="SUPFAM" id="SSF82771">
    <property type="entry name" value="GIY-YIG endonuclease"/>
    <property type="match status" value="1"/>
</dbReference>
<dbReference type="PANTHER" id="PTHR34477">
    <property type="entry name" value="UPF0213 PROTEIN YHBQ"/>
    <property type="match status" value="1"/>
</dbReference>
<comment type="caution">
    <text evidence="3">The sequence shown here is derived from an EMBL/GenBank/DDBJ whole genome shotgun (WGS) entry which is preliminary data.</text>
</comment>
<gene>
    <name evidence="3" type="ORF">A3B25_03070</name>
</gene>
<dbReference type="InterPro" id="IPR050190">
    <property type="entry name" value="UPF0213_domain"/>
</dbReference>
<dbReference type="PANTHER" id="PTHR34477:SF1">
    <property type="entry name" value="UPF0213 PROTEIN YHBQ"/>
    <property type="match status" value="1"/>
</dbReference>
<reference evidence="3 4" key="1">
    <citation type="journal article" date="2016" name="Nat. Commun.">
        <title>Thousands of microbial genomes shed light on interconnected biogeochemical processes in an aquifer system.</title>
        <authorList>
            <person name="Anantharaman K."/>
            <person name="Brown C.T."/>
            <person name="Hug L.A."/>
            <person name="Sharon I."/>
            <person name="Castelle C.J."/>
            <person name="Probst A.J."/>
            <person name="Thomas B.C."/>
            <person name="Singh A."/>
            <person name="Wilkins M.J."/>
            <person name="Karaoz U."/>
            <person name="Brodie E.L."/>
            <person name="Williams K.H."/>
            <person name="Hubbard S.S."/>
            <person name="Banfield J.F."/>
        </authorList>
    </citation>
    <scope>NUCLEOTIDE SEQUENCE [LARGE SCALE GENOMIC DNA]</scope>
</reference>
<dbReference type="InterPro" id="IPR000305">
    <property type="entry name" value="GIY-YIG_endonuc"/>
</dbReference>
<organism evidence="3 4">
    <name type="scientific">Candidatus Ryanbacteria bacterium RIFCSPLOWO2_01_FULL_48_26</name>
    <dbReference type="NCBI Taxonomy" id="1802126"/>
    <lineage>
        <taxon>Bacteria</taxon>
        <taxon>Candidatus Ryaniibacteriota</taxon>
    </lineage>
</organism>
<evidence type="ECO:0000256" key="1">
    <source>
        <dbReference type="ARBA" id="ARBA00007435"/>
    </source>
</evidence>
<name>A0A1G2GTE1_9BACT</name>
<feature type="domain" description="GIY-YIG" evidence="2">
    <location>
        <begin position="1"/>
        <end position="77"/>
    </location>
</feature>
<dbReference type="Proteomes" id="UP000179106">
    <property type="component" value="Unassembled WGS sequence"/>
</dbReference>
<evidence type="ECO:0000259" key="2">
    <source>
        <dbReference type="PROSITE" id="PS50164"/>
    </source>
</evidence>
<sequence length="91" mass="10802">MYFVYVLFSDKDRQLYVGYTNNLKRRLGEHQSGKSIATRNRLPVKLIYYESYIKWSDTKRREKYLKGGNGRGQLKIQIGDILKVLGYKHLI</sequence>
<dbReference type="SMART" id="SM00465">
    <property type="entry name" value="GIYc"/>
    <property type="match status" value="1"/>
</dbReference>
<dbReference type="Pfam" id="PF01541">
    <property type="entry name" value="GIY-YIG"/>
    <property type="match status" value="1"/>
</dbReference>
<dbReference type="Gene3D" id="3.40.1440.10">
    <property type="entry name" value="GIY-YIG endonuclease"/>
    <property type="match status" value="1"/>
</dbReference>
<dbReference type="AlphaFoldDB" id="A0A1G2GTE1"/>
<dbReference type="PROSITE" id="PS50164">
    <property type="entry name" value="GIY_YIG"/>
    <property type="match status" value="1"/>
</dbReference>
<protein>
    <recommendedName>
        <fullName evidence="2">GIY-YIG domain-containing protein</fullName>
    </recommendedName>
</protein>
<comment type="similarity">
    <text evidence="1">Belongs to the UPF0213 family.</text>
</comment>